<dbReference type="InterPro" id="IPR004360">
    <property type="entry name" value="Glyas_Fos-R_dOase_dom"/>
</dbReference>
<reference evidence="3 4" key="1">
    <citation type="submission" date="2019-07" db="EMBL/GenBank/DDBJ databases">
        <title>Genomic Encyclopedia of Archaeal and Bacterial Type Strains, Phase II (KMG-II): from individual species to whole genera.</title>
        <authorList>
            <person name="Goeker M."/>
        </authorList>
    </citation>
    <scope>NUCLEOTIDE SEQUENCE [LARGE SCALE GENOMIC DNA]</scope>
    <source>
        <strain evidence="3 4">DSM 21935</strain>
    </source>
</reference>
<dbReference type="GO" id="GO:0004493">
    <property type="term" value="F:methylmalonyl-CoA epimerase activity"/>
    <property type="evidence" value="ECO:0007669"/>
    <property type="project" value="TreeGrafter"/>
</dbReference>
<dbReference type="InterPro" id="IPR037523">
    <property type="entry name" value="VOC_core"/>
</dbReference>
<dbReference type="PROSITE" id="PS51819">
    <property type="entry name" value="VOC"/>
    <property type="match status" value="2"/>
</dbReference>
<dbReference type="SUPFAM" id="SSF54593">
    <property type="entry name" value="Glyoxalase/Bleomycin resistance protein/Dihydroxybiphenyl dioxygenase"/>
    <property type="match status" value="2"/>
</dbReference>
<feature type="domain" description="VOC" evidence="2">
    <location>
        <begin position="7"/>
        <end position="147"/>
    </location>
</feature>
<evidence type="ECO:0000256" key="1">
    <source>
        <dbReference type="ARBA" id="ARBA00022723"/>
    </source>
</evidence>
<proteinExistence type="predicted"/>
<protein>
    <submittedName>
        <fullName evidence="3">Catechol 2,3-dioxygenase</fullName>
    </submittedName>
</protein>
<accession>A0A5D3YJW1</accession>
<dbReference type="GO" id="GO:0046872">
    <property type="term" value="F:metal ion binding"/>
    <property type="evidence" value="ECO:0007669"/>
    <property type="project" value="UniProtKB-KW"/>
</dbReference>
<dbReference type="Gene3D" id="3.10.180.10">
    <property type="entry name" value="2,3-Dihydroxybiphenyl 1,2-Dioxygenase, domain 1"/>
    <property type="match status" value="2"/>
</dbReference>
<keyword evidence="3" id="KW-0560">Oxidoreductase</keyword>
<dbReference type="RefSeq" id="WP_148898835.1">
    <property type="nucleotide sequence ID" value="NZ_VNHY01000002.1"/>
</dbReference>
<dbReference type="InterPro" id="IPR051785">
    <property type="entry name" value="MMCE/EMCE_epimerase"/>
</dbReference>
<comment type="caution">
    <text evidence="3">The sequence shown here is derived from an EMBL/GenBank/DDBJ whole genome shotgun (WGS) entry which is preliminary data.</text>
</comment>
<dbReference type="GO" id="GO:0051213">
    <property type="term" value="F:dioxygenase activity"/>
    <property type="evidence" value="ECO:0007669"/>
    <property type="project" value="UniProtKB-KW"/>
</dbReference>
<keyword evidence="1" id="KW-0479">Metal-binding</keyword>
<dbReference type="EMBL" id="VNHY01000002">
    <property type="protein sequence ID" value="TYP93785.1"/>
    <property type="molecule type" value="Genomic_DNA"/>
</dbReference>
<dbReference type="PANTHER" id="PTHR43048">
    <property type="entry name" value="METHYLMALONYL-COA EPIMERASE"/>
    <property type="match status" value="1"/>
</dbReference>
<keyword evidence="4" id="KW-1185">Reference proteome</keyword>
<name>A0A5D3YJW1_9BACT</name>
<dbReference type="InterPro" id="IPR029068">
    <property type="entry name" value="Glyas_Bleomycin-R_OHBP_Dase"/>
</dbReference>
<dbReference type="AlphaFoldDB" id="A0A5D3YJW1"/>
<evidence type="ECO:0000259" key="2">
    <source>
        <dbReference type="PROSITE" id="PS51819"/>
    </source>
</evidence>
<dbReference type="OrthoDB" id="9795618at2"/>
<dbReference type="PANTHER" id="PTHR43048:SF3">
    <property type="entry name" value="METHYLMALONYL-COA EPIMERASE, MITOCHONDRIAL"/>
    <property type="match status" value="1"/>
</dbReference>
<dbReference type="GO" id="GO:0046491">
    <property type="term" value="P:L-methylmalonyl-CoA metabolic process"/>
    <property type="evidence" value="ECO:0007669"/>
    <property type="project" value="TreeGrafter"/>
</dbReference>
<evidence type="ECO:0000313" key="3">
    <source>
        <dbReference type="EMBL" id="TYP93785.1"/>
    </source>
</evidence>
<dbReference type="CDD" id="cd06587">
    <property type="entry name" value="VOC"/>
    <property type="match status" value="1"/>
</dbReference>
<keyword evidence="3" id="KW-0223">Dioxygenase</keyword>
<sequence>MSKIISGIQQIGIGTPNEKQAFDWYREHLGMDICVFQDAAEADLMTGYTGDEVHSRSATLAINLQGGGGLEVWQYTSKDTEPPSFDVTLGDLGIFCTRVKCKDIQATYDFLQSSEANVLTDIVTDPNGEPTFFIKDPHGLVFQMVTGNSWFSNGKHHSGGIAGCMIGVSDIERSLELYKDILEYDHIEYDERGVFNDLQAFDGGNQEMRRVLLSHSQPRKGSFSQLLGPTKIELVQTYDREPRQIFGDRYWGDLGFIHLCFDVTGMDQLKKECKDRGFEFTVDSKESFDMGDTAGRFSYIEDPDGTLIEFVETHKLPIWETIGWYMDLKNKPPEKPIPKWMLQFLRLSRVR</sequence>
<gene>
    <name evidence="3" type="ORF">LX73_1496</name>
</gene>
<dbReference type="Proteomes" id="UP000324595">
    <property type="component" value="Unassembled WGS sequence"/>
</dbReference>
<evidence type="ECO:0000313" key="4">
    <source>
        <dbReference type="Proteomes" id="UP000324595"/>
    </source>
</evidence>
<feature type="domain" description="VOC" evidence="2">
    <location>
        <begin position="160"/>
        <end position="313"/>
    </location>
</feature>
<organism evidence="3 4">
    <name type="scientific">Fodinibius salinus</name>
    <dbReference type="NCBI Taxonomy" id="860790"/>
    <lineage>
        <taxon>Bacteria</taxon>
        <taxon>Pseudomonadati</taxon>
        <taxon>Balneolota</taxon>
        <taxon>Balneolia</taxon>
        <taxon>Balneolales</taxon>
        <taxon>Balneolaceae</taxon>
        <taxon>Fodinibius</taxon>
    </lineage>
</organism>
<dbReference type="Pfam" id="PF00903">
    <property type="entry name" value="Glyoxalase"/>
    <property type="match status" value="2"/>
</dbReference>